<dbReference type="InterPro" id="IPR027843">
    <property type="entry name" value="DUF4440"/>
</dbReference>
<reference evidence="2 3" key="1">
    <citation type="submission" date="2019-02" db="EMBL/GenBank/DDBJ databases">
        <title>Sequencing the genomes of 1000 actinobacteria strains.</title>
        <authorList>
            <person name="Klenk H.-P."/>
        </authorList>
    </citation>
    <scope>NUCLEOTIDE SEQUENCE [LARGE SCALE GENOMIC DNA]</scope>
    <source>
        <strain evidence="2 3">DSM 45888</strain>
    </source>
</reference>
<name>A0A4Q7UJY4_9ACTN</name>
<organism evidence="2 3">
    <name type="scientific">Micromonospora violae</name>
    <dbReference type="NCBI Taxonomy" id="1278207"/>
    <lineage>
        <taxon>Bacteria</taxon>
        <taxon>Bacillati</taxon>
        <taxon>Actinomycetota</taxon>
        <taxon>Actinomycetes</taxon>
        <taxon>Micromonosporales</taxon>
        <taxon>Micromonosporaceae</taxon>
        <taxon>Micromonospora</taxon>
    </lineage>
</organism>
<dbReference type="InterPro" id="IPR011944">
    <property type="entry name" value="Steroid_delta5-4_isomerase"/>
</dbReference>
<keyword evidence="3" id="KW-1185">Reference proteome</keyword>
<evidence type="ECO:0000259" key="1">
    <source>
        <dbReference type="Pfam" id="PF14534"/>
    </source>
</evidence>
<dbReference type="AlphaFoldDB" id="A0A4Q7UJY4"/>
<dbReference type="SUPFAM" id="SSF54427">
    <property type="entry name" value="NTF2-like"/>
    <property type="match status" value="1"/>
</dbReference>
<protein>
    <submittedName>
        <fullName evidence="2">Uncharacterized protein (TIGR02246 family)</fullName>
    </submittedName>
</protein>
<proteinExistence type="predicted"/>
<dbReference type="NCBIfam" id="TIGR02246">
    <property type="entry name" value="SgcJ/EcaC family oxidoreductase"/>
    <property type="match status" value="1"/>
</dbReference>
<dbReference type="RefSeq" id="WP_244236712.1">
    <property type="nucleotide sequence ID" value="NZ_JBEZZO010000026.1"/>
</dbReference>
<dbReference type="Gene3D" id="3.10.450.50">
    <property type="match status" value="1"/>
</dbReference>
<dbReference type="Pfam" id="PF14534">
    <property type="entry name" value="DUF4440"/>
    <property type="match status" value="1"/>
</dbReference>
<feature type="domain" description="DUF4440" evidence="1">
    <location>
        <begin position="15"/>
        <end position="117"/>
    </location>
</feature>
<accession>A0A4Q7UJY4</accession>
<dbReference type="EMBL" id="SHKK01000001">
    <property type="protein sequence ID" value="RZT79919.1"/>
    <property type="molecule type" value="Genomic_DNA"/>
</dbReference>
<evidence type="ECO:0000313" key="3">
    <source>
        <dbReference type="Proteomes" id="UP000293781"/>
    </source>
</evidence>
<dbReference type="InterPro" id="IPR032710">
    <property type="entry name" value="NTF2-like_dom_sf"/>
</dbReference>
<evidence type="ECO:0000313" key="2">
    <source>
        <dbReference type="EMBL" id="RZT79919.1"/>
    </source>
</evidence>
<comment type="caution">
    <text evidence="2">The sequence shown here is derived from an EMBL/GenBank/DDBJ whole genome shotgun (WGS) entry which is preliminary data.</text>
</comment>
<dbReference type="Proteomes" id="UP000293781">
    <property type="component" value="Unassembled WGS sequence"/>
</dbReference>
<gene>
    <name evidence="2" type="ORF">EV382_3160</name>
</gene>
<sequence length="126" mass="14106">MEFLVDMMSEAQILRTVLDRWKSAVDAHEPDRVAACFTDDAIFQGLQPYAVGRAGVAAYYAGQPLGLTAAYEIREIRRLADDVVLGYLEVEFGFTDRPALTVNLGVLVRRVDDDWLIGHYQVSRLA</sequence>